<feature type="transmembrane region" description="Helical" evidence="1">
    <location>
        <begin position="204"/>
        <end position="223"/>
    </location>
</feature>
<protein>
    <recommendedName>
        <fullName evidence="4">DUF2029 domain-containing protein</fullName>
    </recommendedName>
</protein>
<reference evidence="2 3" key="1">
    <citation type="submission" date="2018-09" db="EMBL/GenBank/DDBJ databases">
        <title>YIM 75000 draft genome.</title>
        <authorList>
            <person name="Tang S."/>
            <person name="Feng Y."/>
        </authorList>
    </citation>
    <scope>NUCLEOTIDE SEQUENCE [LARGE SCALE GENOMIC DNA]</scope>
    <source>
        <strain evidence="2 3">YIM 75000</strain>
    </source>
</reference>
<feature type="transmembrane region" description="Helical" evidence="1">
    <location>
        <begin position="370"/>
        <end position="390"/>
    </location>
</feature>
<accession>A0A3A3YR40</accession>
<evidence type="ECO:0000313" key="3">
    <source>
        <dbReference type="Proteomes" id="UP000265614"/>
    </source>
</evidence>
<keyword evidence="1" id="KW-1133">Transmembrane helix</keyword>
<sequence>MDRAVRGALRVVAPLALGALVAVLLWLRLRRDVRPTLWAEDGRIFLTRALLDGTDAVLQPYQGSLHLAPRFVALAVERLPVEKFALGMNAGACVLAGLAAAVVLAASSTLVESRPLRLGLALLPVLLPVLGVEVLASAANLHWLALWAAAWVLLHRPSGPVAAVGWAVVALLCALTEILVVLLAPLVVLVVLRAERGRAPGHALWPAAALLVGAAVQLGVTLAQPRSRLDVPRPSTVEVAELFGLQVLLPLWTFDPDRLVGLAERAPLSLVLAGLPVLGCLALLALPGPAARERRAPALLLVAVGVAVFWLATLWNWTPDKEDPREVVEQVAFHTRYAVPAGLLVLSGAVLGLDAGLAPREGPPRRWPRVVATGLAGVLAAGMLLALPSVPTRRLAEPDWLDLVAAGREQCERPRQRTVQLWPLSPGGTWSVRVPCARLRG</sequence>
<comment type="caution">
    <text evidence="2">The sequence shown here is derived from an EMBL/GenBank/DDBJ whole genome shotgun (WGS) entry which is preliminary data.</text>
</comment>
<dbReference type="RefSeq" id="WP_119951767.1">
    <property type="nucleotide sequence ID" value="NZ_QZEZ01000010.1"/>
</dbReference>
<feature type="transmembrane region" description="Helical" evidence="1">
    <location>
        <begin position="298"/>
        <end position="317"/>
    </location>
</feature>
<feature type="transmembrane region" description="Helical" evidence="1">
    <location>
        <begin position="266"/>
        <end position="286"/>
    </location>
</feature>
<evidence type="ECO:0000256" key="1">
    <source>
        <dbReference type="SAM" id="Phobius"/>
    </source>
</evidence>
<evidence type="ECO:0000313" key="2">
    <source>
        <dbReference type="EMBL" id="RJK93175.1"/>
    </source>
</evidence>
<feature type="transmembrane region" description="Helical" evidence="1">
    <location>
        <begin position="163"/>
        <end position="192"/>
    </location>
</feature>
<feature type="transmembrane region" description="Helical" evidence="1">
    <location>
        <begin position="7"/>
        <end position="27"/>
    </location>
</feature>
<dbReference type="AlphaFoldDB" id="A0A3A3YR40"/>
<name>A0A3A3YR40_9ACTN</name>
<gene>
    <name evidence="2" type="ORF">D5H78_17380</name>
</gene>
<keyword evidence="3" id="KW-1185">Reference proteome</keyword>
<dbReference type="Proteomes" id="UP000265614">
    <property type="component" value="Unassembled WGS sequence"/>
</dbReference>
<feature type="transmembrane region" description="Helical" evidence="1">
    <location>
        <begin position="337"/>
        <end position="358"/>
    </location>
</feature>
<proteinExistence type="predicted"/>
<feature type="transmembrane region" description="Helical" evidence="1">
    <location>
        <begin position="84"/>
        <end position="106"/>
    </location>
</feature>
<dbReference type="EMBL" id="QZEZ01000010">
    <property type="protein sequence ID" value="RJK93175.1"/>
    <property type="molecule type" value="Genomic_DNA"/>
</dbReference>
<organism evidence="2 3">
    <name type="scientific">Vallicoccus soli</name>
    <dbReference type="NCBI Taxonomy" id="2339232"/>
    <lineage>
        <taxon>Bacteria</taxon>
        <taxon>Bacillati</taxon>
        <taxon>Actinomycetota</taxon>
        <taxon>Actinomycetes</taxon>
        <taxon>Motilibacterales</taxon>
        <taxon>Vallicoccaceae</taxon>
        <taxon>Vallicoccus</taxon>
    </lineage>
</organism>
<keyword evidence="1" id="KW-0812">Transmembrane</keyword>
<dbReference type="OrthoDB" id="4578799at2"/>
<keyword evidence="1" id="KW-0472">Membrane</keyword>
<evidence type="ECO:0008006" key="4">
    <source>
        <dbReference type="Google" id="ProtNLM"/>
    </source>
</evidence>
<feature type="transmembrane region" description="Helical" evidence="1">
    <location>
        <begin position="118"/>
        <end position="143"/>
    </location>
</feature>